<accession>A0A2S6CK01</accession>
<dbReference type="Proteomes" id="UP000237631">
    <property type="component" value="Unassembled WGS sequence"/>
</dbReference>
<dbReference type="EMBL" id="PNEN01000316">
    <property type="protein sequence ID" value="PPJ60055.1"/>
    <property type="molecule type" value="Genomic_DNA"/>
</dbReference>
<proteinExistence type="predicted"/>
<dbReference type="AlphaFoldDB" id="A0A2S6CK01"/>
<sequence length="292" mass="32961">MIFALSSANWRLDYSTYTVSEMRKFLKDRAGTTLAQKSDKGALVKDLKTVDRSTTVTLVTYHIFVYGTIVVKCIPASFHTPQSTDLPLDIRLLVYEHLAFHPQILATSKSTYQEAKDVLSRLVTSVKLNTSTSSSLTVQPKIQVNGGTWTTLPLVPTSIGGLTKSLAAWPVIVTSASQIRLYLHLDTSSILETSYMLYLLATLLADGKKREIQVHVDYSDDWSQRRQKKLLFQALYPLTRMGKNVRVTIVNLPRETLKALGKKKRYKPECGSSKERDYQLRPIIKNYIMLGK</sequence>
<gene>
    <name evidence="1" type="ORF">CBER1_07579</name>
</gene>
<protein>
    <submittedName>
        <fullName evidence="1">Uncharacterized protein</fullName>
    </submittedName>
</protein>
<evidence type="ECO:0000313" key="1">
    <source>
        <dbReference type="EMBL" id="PPJ60055.1"/>
    </source>
</evidence>
<dbReference type="OrthoDB" id="5314997at2759"/>
<evidence type="ECO:0000313" key="2">
    <source>
        <dbReference type="Proteomes" id="UP000237631"/>
    </source>
</evidence>
<keyword evidence="2" id="KW-1185">Reference proteome</keyword>
<reference evidence="2" key="1">
    <citation type="journal article" date="2017" name="bioRxiv">
        <title>Conservation of a gene cluster reveals novel cercosporin biosynthetic mechanisms and extends production to the genus Colletotrichum.</title>
        <authorList>
            <person name="de Jonge R."/>
            <person name="Ebert M.K."/>
            <person name="Huitt-Roehl C.R."/>
            <person name="Pal P."/>
            <person name="Suttle J.C."/>
            <person name="Spanner R.E."/>
            <person name="Neubauer J.D."/>
            <person name="Jurick W.M.II."/>
            <person name="Stott K.A."/>
            <person name="Secor G.A."/>
            <person name="Thomma B.P.H.J."/>
            <person name="Van de Peer Y."/>
            <person name="Townsend C.A."/>
            <person name="Bolton M.D."/>
        </authorList>
    </citation>
    <scope>NUCLEOTIDE SEQUENCE [LARGE SCALE GENOMIC DNA]</scope>
    <source>
        <strain evidence="2">CBS538.71</strain>
    </source>
</reference>
<comment type="caution">
    <text evidence="1">The sequence shown here is derived from an EMBL/GenBank/DDBJ whole genome shotgun (WGS) entry which is preliminary data.</text>
</comment>
<organism evidence="1 2">
    <name type="scientific">Cercospora berteroae</name>
    <dbReference type="NCBI Taxonomy" id="357750"/>
    <lineage>
        <taxon>Eukaryota</taxon>
        <taxon>Fungi</taxon>
        <taxon>Dikarya</taxon>
        <taxon>Ascomycota</taxon>
        <taxon>Pezizomycotina</taxon>
        <taxon>Dothideomycetes</taxon>
        <taxon>Dothideomycetidae</taxon>
        <taxon>Mycosphaerellales</taxon>
        <taxon>Mycosphaerellaceae</taxon>
        <taxon>Cercospora</taxon>
    </lineage>
</organism>
<name>A0A2S6CK01_9PEZI</name>